<evidence type="ECO:0000313" key="1">
    <source>
        <dbReference type="EMBL" id="SHI96521.1"/>
    </source>
</evidence>
<dbReference type="RefSeq" id="WP_243133212.1">
    <property type="nucleotide sequence ID" value="NZ_FQZP01000017.1"/>
</dbReference>
<reference evidence="1 2" key="1">
    <citation type="submission" date="2016-11" db="EMBL/GenBank/DDBJ databases">
        <authorList>
            <person name="Varghese N."/>
            <person name="Submissions S."/>
        </authorList>
    </citation>
    <scope>NUCLEOTIDE SEQUENCE [LARGE SCALE GENOMIC DNA]</scope>
    <source>
        <strain evidence="1 2">DSM 19027</strain>
    </source>
</reference>
<dbReference type="EMBL" id="FQZP01000017">
    <property type="protein sequence ID" value="SHI96521.1"/>
    <property type="molecule type" value="Genomic_DNA"/>
</dbReference>
<proteinExistence type="predicted"/>
<keyword evidence="2" id="KW-1185">Reference proteome</keyword>
<dbReference type="SUPFAM" id="SSF53163">
    <property type="entry name" value="HybD-like"/>
    <property type="match status" value="1"/>
</dbReference>
<name>A0A1M6FFL8_9FIRM</name>
<gene>
    <name evidence="1" type="ORF">SAMN05444373_10172</name>
</gene>
<dbReference type="NCBIfam" id="TIGR02841">
    <property type="entry name" value="spore_YyaC"/>
    <property type="match status" value="1"/>
</dbReference>
<dbReference type="AlphaFoldDB" id="A0A1M6FFL8"/>
<evidence type="ECO:0000313" key="2">
    <source>
        <dbReference type="Proteomes" id="UP000324781"/>
    </source>
</evidence>
<dbReference type="Proteomes" id="UP000324781">
    <property type="component" value="Unassembled WGS sequence"/>
</dbReference>
<organism evidence="1 2">
    <name type="scientific">Thermoclostridium caenicola</name>
    <dbReference type="NCBI Taxonomy" id="659425"/>
    <lineage>
        <taxon>Bacteria</taxon>
        <taxon>Bacillati</taxon>
        <taxon>Bacillota</taxon>
        <taxon>Clostridia</taxon>
        <taxon>Eubacteriales</taxon>
        <taxon>Oscillospiraceae</taxon>
        <taxon>Thermoclostridium</taxon>
    </lineage>
</organism>
<dbReference type="InterPro" id="IPR023430">
    <property type="entry name" value="Pept_HybD-like_dom_sf"/>
</dbReference>
<dbReference type="InterPro" id="IPR009665">
    <property type="entry name" value="YyaC"/>
</dbReference>
<dbReference type="Pfam" id="PF06866">
    <property type="entry name" value="DUF1256"/>
    <property type="match status" value="1"/>
</dbReference>
<sequence>MSTDIGKLRVDLDTKGYFRSDDKFAAFKIARAVSELMTAAGLKNKTEPGLKRPVVVMCIGTDRSTGDSLGPLVGDMLSRWRLPGIHVLGTLDEPVHAKNLEEVLIKTAYQYPCAFIVAIDASLGILEHVGSISVGRGPLKPGAGLKKDLPPVGDMHITGIVNTGGFMDFLVLQSTRLSVVMRMADIIARGMYMAFNEFITLPIRDNLTLSKFN</sequence>
<accession>A0A1M6FFL8</accession>
<protein>
    <submittedName>
        <fullName evidence="1">Putative sporulation protein YyaC</fullName>
    </submittedName>
</protein>